<proteinExistence type="predicted"/>
<dbReference type="PANTHER" id="PTHR31084">
    <property type="entry name" value="ALPHA-L-FUCOSIDASE 2"/>
    <property type="match status" value="1"/>
</dbReference>
<gene>
    <name evidence="4" type="ORF">SBA5_1300002</name>
</gene>
<evidence type="ECO:0000313" key="4">
    <source>
        <dbReference type="EMBL" id="SPE18101.1"/>
    </source>
</evidence>
<organism evidence="4 5">
    <name type="scientific">Candidatus Sulfuritelmatomonas gaucii</name>
    <dbReference type="NCBI Taxonomy" id="2043161"/>
    <lineage>
        <taxon>Bacteria</taxon>
        <taxon>Pseudomonadati</taxon>
        <taxon>Acidobacteriota</taxon>
        <taxon>Terriglobia</taxon>
        <taxon>Terriglobales</taxon>
        <taxon>Acidobacteriaceae</taxon>
        <taxon>Candidatus Sulfuritelmatomonas</taxon>
    </lineage>
</organism>
<dbReference type="AlphaFoldDB" id="A0A2N9L4E3"/>
<dbReference type="Proteomes" id="UP000239735">
    <property type="component" value="Unassembled WGS sequence"/>
</dbReference>
<feature type="region of interest" description="Disordered" evidence="1">
    <location>
        <begin position="21"/>
        <end position="42"/>
    </location>
</feature>
<evidence type="ECO:0000313" key="5">
    <source>
        <dbReference type="Proteomes" id="UP000239735"/>
    </source>
</evidence>
<feature type="domain" description="Glycosyl hydrolase family 95 catalytic" evidence="3">
    <location>
        <begin position="124"/>
        <end position="526"/>
    </location>
</feature>
<dbReference type="PANTHER" id="PTHR31084:SF0">
    <property type="entry name" value="ALPHA-L-FUCOSIDASE 2"/>
    <property type="match status" value="1"/>
</dbReference>
<dbReference type="GO" id="GO:0005975">
    <property type="term" value="P:carbohydrate metabolic process"/>
    <property type="evidence" value="ECO:0007669"/>
    <property type="project" value="InterPro"/>
</dbReference>
<protein>
    <recommendedName>
        <fullName evidence="6">Glycosyl hydrolase family 95 N-terminal domain-containing protein</fullName>
    </recommendedName>
</protein>
<dbReference type="InterPro" id="IPR012341">
    <property type="entry name" value="6hp_glycosidase-like_sf"/>
</dbReference>
<evidence type="ECO:0000256" key="1">
    <source>
        <dbReference type="SAM" id="MobiDB-lite"/>
    </source>
</evidence>
<dbReference type="SUPFAM" id="SSF48208">
    <property type="entry name" value="Six-hairpin glycosidases"/>
    <property type="match status" value="1"/>
</dbReference>
<dbReference type="InterPro" id="IPR049053">
    <property type="entry name" value="AFCA-like_C"/>
</dbReference>
<dbReference type="EMBL" id="OKRB01000036">
    <property type="protein sequence ID" value="SPE18101.1"/>
    <property type="molecule type" value="Genomic_DNA"/>
</dbReference>
<evidence type="ECO:0000259" key="2">
    <source>
        <dbReference type="Pfam" id="PF21307"/>
    </source>
</evidence>
<evidence type="ECO:0008006" key="6">
    <source>
        <dbReference type="Google" id="ProtNLM"/>
    </source>
</evidence>
<dbReference type="Gene3D" id="1.50.10.10">
    <property type="match status" value="1"/>
</dbReference>
<dbReference type="InterPro" id="IPR054363">
    <property type="entry name" value="GH95_cat"/>
</dbReference>
<evidence type="ECO:0000259" key="3">
    <source>
        <dbReference type="Pfam" id="PF22124"/>
    </source>
</evidence>
<reference evidence="5" key="1">
    <citation type="submission" date="2018-02" db="EMBL/GenBank/DDBJ databases">
        <authorList>
            <person name="Hausmann B."/>
        </authorList>
    </citation>
    <scope>NUCLEOTIDE SEQUENCE [LARGE SCALE GENOMIC DNA]</scope>
    <source>
        <strain evidence="5">Peat soil MAG SbA5</strain>
    </source>
</reference>
<dbReference type="Pfam" id="PF21307">
    <property type="entry name" value="Glyco_hydro_95_C"/>
    <property type="match status" value="1"/>
</dbReference>
<feature type="domain" description="Alpha fucosidase A-like C-terminal" evidence="2">
    <location>
        <begin position="529"/>
        <end position="590"/>
    </location>
</feature>
<sequence>MVSGMDWGSHLGINALAPDRAAFAPSPSKPKPARGVEANDVHQDSNEQRLIYKCILDPSVDNSGFAGVVRIVRNGGSTRMDGDALVVENASSVMLLTRIEYLPDFSESQVEALRQAVEGITADYSALLDRHQKVQSEMLNRVIVDFGGASQYGLSTEELLTDQRSRPDYSPALLEKIFEMGRHWFIVNSGKYPSIAAEVNSTIDLQTASAVQGDLREGMEAYFNWMESLAPDYRTNARNIFGFRGASYPLFPDKRVGVNFYYTSSSGIGIWPYWISAGGWCVRGFWEHFLVTGDVEFLRNRVVPAYKDLALFYEDFLTATDKNGNYMFVPSISPENVPASSDPSGPSLINATMDVAVCREVLTNLIRASEILGTNTDSVPKWKAMLAKMPPYLLELDGTLKEWAWPTLEEHYNHRHISHLYGAWPGDEIDPDRTPQLARAAEIADRRRTFDTLATAVAGETLPAYARCHRALVGARLKDNVIVDVQLRQLMEQGYISTALRCSREPYAAPVPDAHGGIPAIVMEMLLYSRPGVIEVLPALPETLVKGSINGMLARTIVRINKLEWDMEARTVDLTVTSSRRQDVTLMARHGIEKITVPAGVLATPLKPGAADCDLHLPDGKPVTIQLKLGSHKPNEWVDQVIMT</sequence>
<dbReference type="InterPro" id="IPR008928">
    <property type="entry name" value="6-hairpin_glycosidase_sf"/>
</dbReference>
<accession>A0A2N9L4E3</accession>
<dbReference type="GO" id="GO:0004560">
    <property type="term" value="F:alpha-L-fucosidase activity"/>
    <property type="evidence" value="ECO:0007669"/>
    <property type="project" value="TreeGrafter"/>
</dbReference>
<name>A0A2N9L4E3_9BACT</name>
<dbReference type="Pfam" id="PF22124">
    <property type="entry name" value="Glyco_hydro_95_cat"/>
    <property type="match status" value="1"/>
</dbReference>